<evidence type="ECO:0000313" key="1">
    <source>
        <dbReference type="EMBL" id="KAK3492386.1"/>
    </source>
</evidence>
<gene>
    <name evidence="1" type="ORF">B0T23DRAFT_442007</name>
</gene>
<protein>
    <submittedName>
        <fullName evidence="1">Uncharacterized protein</fullName>
    </submittedName>
</protein>
<organism evidence="1 2">
    <name type="scientific">Neurospora hispaniola</name>
    <dbReference type="NCBI Taxonomy" id="588809"/>
    <lineage>
        <taxon>Eukaryota</taxon>
        <taxon>Fungi</taxon>
        <taxon>Dikarya</taxon>
        <taxon>Ascomycota</taxon>
        <taxon>Pezizomycotina</taxon>
        <taxon>Sordariomycetes</taxon>
        <taxon>Sordariomycetidae</taxon>
        <taxon>Sordariales</taxon>
        <taxon>Sordariaceae</taxon>
        <taxon>Neurospora</taxon>
    </lineage>
</organism>
<dbReference type="RefSeq" id="XP_062692844.1">
    <property type="nucleotide sequence ID" value="XM_062840801.1"/>
</dbReference>
<reference evidence="1 2" key="1">
    <citation type="journal article" date="2023" name="Mol. Phylogenet. Evol.">
        <title>Genome-scale phylogeny and comparative genomics of the fungal order Sordariales.</title>
        <authorList>
            <person name="Hensen N."/>
            <person name="Bonometti L."/>
            <person name="Westerberg I."/>
            <person name="Brannstrom I.O."/>
            <person name="Guillou S."/>
            <person name="Cros-Aarteil S."/>
            <person name="Calhoun S."/>
            <person name="Haridas S."/>
            <person name="Kuo A."/>
            <person name="Mondo S."/>
            <person name="Pangilinan J."/>
            <person name="Riley R."/>
            <person name="LaButti K."/>
            <person name="Andreopoulos B."/>
            <person name="Lipzen A."/>
            <person name="Chen C."/>
            <person name="Yan M."/>
            <person name="Daum C."/>
            <person name="Ng V."/>
            <person name="Clum A."/>
            <person name="Steindorff A."/>
            <person name="Ohm R.A."/>
            <person name="Martin F."/>
            <person name="Silar P."/>
            <person name="Natvig D.O."/>
            <person name="Lalanne C."/>
            <person name="Gautier V."/>
            <person name="Ament-Velasquez S.L."/>
            <person name="Kruys A."/>
            <person name="Hutchinson M.I."/>
            <person name="Powell A.J."/>
            <person name="Barry K."/>
            <person name="Miller A.N."/>
            <person name="Grigoriev I.V."/>
            <person name="Debuchy R."/>
            <person name="Gladieux P."/>
            <person name="Hiltunen Thoren M."/>
            <person name="Johannesson H."/>
        </authorList>
    </citation>
    <scope>NUCLEOTIDE SEQUENCE [LARGE SCALE GENOMIC DNA]</scope>
    <source>
        <strain evidence="1 2">FGSC 10403</strain>
    </source>
</reference>
<accession>A0AAJ0I7T3</accession>
<proteinExistence type="predicted"/>
<sequence length="116" mass="13366">MFPNEDGRDSHNRDRATFRTCTMRHAAVSPSFQRFLFRCHRRPAIRAGASAMQFRPVLRCTGYWTVACDDELRAVEDFPFLTLETRPPLQYPCKAKSRLQATVQSCPVALLCNWLS</sequence>
<name>A0AAJ0I7T3_9PEZI</name>
<evidence type="ECO:0000313" key="2">
    <source>
        <dbReference type="Proteomes" id="UP001285908"/>
    </source>
</evidence>
<dbReference type="GeneID" id="87878423"/>
<keyword evidence="2" id="KW-1185">Reference proteome</keyword>
<dbReference type="EMBL" id="JAULSX010000004">
    <property type="protein sequence ID" value="KAK3492386.1"/>
    <property type="molecule type" value="Genomic_DNA"/>
</dbReference>
<dbReference type="Proteomes" id="UP001285908">
    <property type="component" value="Unassembled WGS sequence"/>
</dbReference>
<comment type="caution">
    <text evidence="1">The sequence shown here is derived from an EMBL/GenBank/DDBJ whole genome shotgun (WGS) entry which is preliminary data.</text>
</comment>
<dbReference type="AlphaFoldDB" id="A0AAJ0I7T3"/>